<keyword evidence="8" id="KW-0904">Protein phosphatase</keyword>
<dbReference type="Pfam" id="PF00194">
    <property type="entry name" value="Carb_anhydrase"/>
    <property type="match status" value="1"/>
</dbReference>
<evidence type="ECO:0000256" key="9">
    <source>
        <dbReference type="ARBA" id="ARBA00022989"/>
    </source>
</evidence>
<proteinExistence type="inferred from homology"/>
<dbReference type="AlphaFoldDB" id="A0AAX7V9G8"/>
<evidence type="ECO:0000256" key="13">
    <source>
        <dbReference type="ARBA" id="ARBA00051722"/>
    </source>
</evidence>
<dbReference type="InterPro" id="IPR001148">
    <property type="entry name" value="CA_dom"/>
</dbReference>
<dbReference type="Gene3D" id="2.60.40.10">
    <property type="entry name" value="Immunoglobulins"/>
    <property type="match status" value="1"/>
</dbReference>
<dbReference type="Pfam" id="PF00041">
    <property type="entry name" value="fn3"/>
    <property type="match status" value="1"/>
</dbReference>
<dbReference type="CDD" id="cd00063">
    <property type="entry name" value="FN3"/>
    <property type="match status" value="1"/>
</dbReference>
<keyword evidence="10 15" id="KW-0472">Membrane</keyword>
<feature type="domain" description="Alpha-carbonic anhydrase" evidence="19">
    <location>
        <begin position="1"/>
        <end position="264"/>
    </location>
</feature>
<dbReference type="InterPro" id="IPR050348">
    <property type="entry name" value="Protein-Tyr_Phosphatase"/>
</dbReference>
<reference evidence="20" key="3">
    <citation type="submission" date="2025-08" db="UniProtKB">
        <authorList>
            <consortium name="Ensembl"/>
        </authorList>
    </citation>
    <scope>IDENTIFICATION</scope>
</reference>
<dbReference type="GeneTree" id="ENSGT00940000155529"/>
<evidence type="ECO:0000259" key="17">
    <source>
        <dbReference type="PROSITE" id="PS50056"/>
    </source>
</evidence>
<dbReference type="CDD" id="cd03122">
    <property type="entry name" value="alpha_CARP_receptor_like"/>
    <property type="match status" value="1"/>
</dbReference>
<evidence type="ECO:0000313" key="21">
    <source>
        <dbReference type="Proteomes" id="UP000265100"/>
    </source>
</evidence>
<keyword evidence="7" id="KW-0378">Hydrolase</keyword>
<keyword evidence="6" id="KW-0677">Repeat</keyword>
<dbReference type="SUPFAM" id="SSF49265">
    <property type="entry name" value="Fibronectin type III"/>
    <property type="match status" value="1"/>
</dbReference>
<dbReference type="InterPro" id="IPR000242">
    <property type="entry name" value="PTP_cat"/>
</dbReference>
<dbReference type="InterPro" id="IPR036398">
    <property type="entry name" value="CA_dom_sf"/>
</dbReference>
<evidence type="ECO:0000313" key="20">
    <source>
        <dbReference type="Ensembl" id="ENSACLP00000073131.1"/>
    </source>
</evidence>
<evidence type="ECO:0000256" key="14">
    <source>
        <dbReference type="SAM" id="MobiDB-lite"/>
    </source>
</evidence>
<dbReference type="PRINTS" id="PR00700">
    <property type="entry name" value="PRTYPHPHTASE"/>
</dbReference>
<protein>
    <recommendedName>
        <fullName evidence="3">protein-tyrosine-phosphatase</fullName>
        <ecNumber evidence="3">3.1.3.48</ecNumber>
    </recommendedName>
</protein>
<feature type="compositionally biased region" description="Low complexity" evidence="14">
    <location>
        <begin position="448"/>
        <end position="461"/>
    </location>
</feature>
<evidence type="ECO:0000256" key="11">
    <source>
        <dbReference type="ARBA" id="ARBA00023157"/>
    </source>
</evidence>
<dbReference type="Gene3D" id="3.90.190.10">
    <property type="entry name" value="Protein tyrosine phosphatase superfamily"/>
    <property type="match status" value="2"/>
</dbReference>
<evidence type="ECO:0000259" key="16">
    <source>
        <dbReference type="PROSITE" id="PS50055"/>
    </source>
</evidence>
<evidence type="ECO:0000256" key="6">
    <source>
        <dbReference type="ARBA" id="ARBA00022737"/>
    </source>
</evidence>
<feature type="region of interest" description="Disordered" evidence="14">
    <location>
        <begin position="399"/>
        <end position="463"/>
    </location>
</feature>
<dbReference type="PROSITE" id="PS51144">
    <property type="entry name" value="ALPHA_CA_2"/>
    <property type="match status" value="1"/>
</dbReference>
<evidence type="ECO:0000256" key="7">
    <source>
        <dbReference type="ARBA" id="ARBA00022801"/>
    </source>
</evidence>
<evidence type="ECO:0000259" key="19">
    <source>
        <dbReference type="PROSITE" id="PS51144"/>
    </source>
</evidence>
<evidence type="ECO:0000256" key="12">
    <source>
        <dbReference type="ARBA" id="ARBA00023180"/>
    </source>
</evidence>
<dbReference type="InterPro" id="IPR013783">
    <property type="entry name" value="Ig-like_fold"/>
</dbReference>
<reference evidence="20 21" key="1">
    <citation type="submission" date="2018-05" db="EMBL/GenBank/DDBJ databases">
        <authorList>
            <person name="Datahose"/>
        </authorList>
    </citation>
    <scope>NUCLEOTIDE SEQUENCE</scope>
</reference>
<reference evidence="20" key="4">
    <citation type="submission" date="2025-09" db="UniProtKB">
        <authorList>
            <consortium name="Ensembl"/>
        </authorList>
    </citation>
    <scope>IDENTIFICATION</scope>
</reference>
<dbReference type="InterPro" id="IPR016130">
    <property type="entry name" value="Tyr_Pase_AS"/>
</dbReference>
<comment type="catalytic activity">
    <reaction evidence="13">
        <text>O-phospho-L-tyrosyl-[protein] + H2O = L-tyrosyl-[protein] + phosphate</text>
        <dbReference type="Rhea" id="RHEA:10684"/>
        <dbReference type="Rhea" id="RHEA-COMP:10136"/>
        <dbReference type="Rhea" id="RHEA-COMP:20101"/>
        <dbReference type="ChEBI" id="CHEBI:15377"/>
        <dbReference type="ChEBI" id="CHEBI:43474"/>
        <dbReference type="ChEBI" id="CHEBI:46858"/>
        <dbReference type="ChEBI" id="CHEBI:61978"/>
        <dbReference type="EC" id="3.1.3.48"/>
    </reaction>
</comment>
<dbReference type="InterPro" id="IPR000387">
    <property type="entry name" value="Tyr_Pase_dom"/>
</dbReference>
<dbReference type="InterPro" id="IPR036116">
    <property type="entry name" value="FN3_sf"/>
</dbReference>
<dbReference type="Proteomes" id="UP000265100">
    <property type="component" value="Chromosome 7"/>
</dbReference>
<dbReference type="FunFam" id="3.90.190.10:FF:000013">
    <property type="entry name" value="receptor-type tyrosine-protein phosphatase zeta isoform X1"/>
    <property type="match status" value="1"/>
</dbReference>
<sequence>MLQMCILSNNWAKKFPSCSNAKQSPINIEQNLAQVKLQYQKLSFDGWENLTTNRTTIKNDGKTVTVNVDGDFYVSGAGLRSKVKVGCITFHWGCCNASSEGSEHSLNGVKYPLEMQIYCYDPLRFDSLDESIKAGGRITALAVLFEVCGVTEDNMNYAAIIEGINSVSRYGKSAKVSPFTLQGLLPNSTEKYFIYNGSLTTPPCGEIVEWIIFKNTVAISDDQLVMFCEVMTMQQAGYVMLMDYLQNNYREQQEQFMGLVFSSYTGTEEIFTRVCSSEPENIQVAPHNLSSLLVTWERPRAVYDSSIDKYSVNYRLASTEDAVSSEYLTDGDQDVGAILDDLLANTSYMIQVVAVCSNGLYGRSSNPLMVVMPIDNPGKSKRNVSQSGNTATNVMSHISNVSSTTSSSTSFIQTKTDPRLAHPTNKDNTTDRSLSTKPRGIPEIQTESSTSKPSSSPTKTSVQLSRILVQTTKPLSNGESLFVFPSTSSSFTSSPLCDAVDSSCASSTCLHDPTSSWPVLSPLDSQLTATSLSPVKDPVSQASVFTLSASTLWVLTFISALQQRFFSCQLFWCYFSTDASNSSHESRVGSIREQERKAVVPLAVISTLTVLGLIALICVLVYWRLCFQSAHFYIHDSCSTRVITAPDTAISGNMHTSFCEAHMCTVDIVMSTDNANHPDSKTENRHSNNSTCKYRFRQCDIMSALCVSQGFKKPRLYIAAQGPVRSSIEDFWRMIWEQNICIIVLISNLVEKGCRIYDQYWPLEVQEEYGSFLVTVKSTKVLAYYTQRTFTIRKIQVKKSSQKGRAKEGANERTVTQYHYTQWPDTGVPDLALPFLCFIRKSSRARTDDMGPLMVHCRAGVGRTGTYIVLDSMLTQIQNEGSVNIMGFLKHIQTQRKCLVQTEEQYVFIHNALVEAILSGETEVAVAQLHTYVDKLMTPGPDGGTGMDKQHSLRQNCSVIPIERSRVHLPTTAGETSDYINASYIAGYRHTKEFIITQKPLPVTIKDFWTMIWDHNAQVILSLPGVRNQAEPFVFWPYKGQLISYEMFTVTQKSETHVCLSNEDLLVVQDYILKATKDDYVLEVRHYRAPNWPNPDSPLISTFELFKLMKEEILTEDSPTVVHDNVGGFTAGLFCALSSLTRQLDAEASVDVFQVARLMNLMRPGTFNNIEQYQFLYKAMLSLIGTQEDKKTQSFDANGTIVTETTSMAESIESLVPTNK</sequence>
<evidence type="ECO:0000256" key="15">
    <source>
        <dbReference type="SAM" id="Phobius"/>
    </source>
</evidence>
<name>A0AAX7V9G8_ASTCA</name>
<dbReference type="PANTHER" id="PTHR19134">
    <property type="entry name" value="RECEPTOR-TYPE TYROSINE-PROTEIN PHOSPHATASE"/>
    <property type="match status" value="1"/>
</dbReference>
<evidence type="ECO:0000256" key="5">
    <source>
        <dbReference type="ARBA" id="ARBA00022729"/>
    </source>
</evidence>
<dbReference type="PANTHER" id="PTHR19134:SF461">
    <property type="entry name" value="RECEPTOR-TYPE TYROSINE-PROTEIN PHOSPHATASE ZETA"/>
    <property type="match status" value="1"/>
</dbReference>
<evidence type="ECO:0000256" key="1">
    <source>
        <dbReference type="ARBA" id="ARBA00004479"/>
    </source>
</evidence>
<keyword evidence="4 15" id="KW-0812">Transmembrane</keyword>
<reference evidence="21" key="2">
    <citation type="submission" date="2023-03" db="EMBL/GenBank/DDBJ databases">
        <authorList>
            <consortium name="Wellcome Sanger Institute Data Sharing"/>
        </authorList>
    </citation>
    <scope>NUCLEOTIDE SEQUENCE [LARGE SCALE GENOMIC DNA]</scope>
</reference>
<evidence type="ECO:0000259" key="18">
    <source>
        <dbReference type="PROSITE" id="PS50853"/>
    </source>
</evidence>
<dbReference type="SUPFAM" id="SSF51069">
    <property type="entry name" value="Carbonic anhydrase"/>
    <property type="match status" value="1"/>
</dbReference>
<dbReference type="PROSITE" id="PS50056">
    <property type="entry name" value="TYR_PHOSPHATASE_2"/>
    <property type="match status" value="2"/>
</dbReference>
<feature type="domain" description="Tyrosine specific protein phosphatases" evidence="17">
    <location>
        <begin position="833"/>
        <end position="907"/>
    </location>
</feature>
<evidence type="ECO:0000256" key="3">
    <source>
        <dbReference type="ARBA" id="ARBA00013064"/>
    </source>
</evidence>
<dbReference type="Gene3D" id="3.10.200.10">
    <property type="entry name" value="Alpha carbonic anhydrase"/>
    <property type="match status" value="1"/>
</dbReference>
<dbReference type="Pfam" id="PF00102">
    <property type="entry name" value="Y_phosphatase"/>
    <property type="match status" value="2"/>
</dbReference>
<accession>A0AAX7V9G8</accession>
<dbReference type="InterPro" id="IPR003961">
    <property type="entry name" value="FN3_dom"/>
</dbReference>
<dbReference type="SMART" id="SM00194">
    <property type="entry name" value="PTPc"/>
    <property type="match status" value="2"/>
</dbReference>
<dbReference type="SMART" id="SM01057">
    <property type="entry name" value="Carb_anhydrase"/>
    <property type="match status" value="1"/>
</dbReference>
<dbReference type="PROSITE" id="PS00383">
    <property type="entry name" value="TYR_PHOSPHATASE_1"/>
    <property type="match status" value="1"/>
</dbReference>
<comment type="similarity">
    <text evidence="2">Belongs to the protein-tyrosine phosphatase family. Receptor class 5 subfamily.</text>
</comment>
<evidence type="ECO:0000256" key="4">
    <source>
        <dbReference type="ARBA" id="ARBA00022692"/>
    </source>
</evidence>
<feature type="domain" description="Tyrosine specific protein phosphatases" evidence="17">
    <location>
        <begin position="1100"/>
        <end position="1174"/>
    </location>
</feature>
<feature type="domain" description="Tyrosine-protein phosphatase" evidence="16">
    <location>
        <begin position="958"/>
        <end position="1183"/>
    </location>
</feature>
<dbReference type="GO" id="GO:0004725">
    <property type="term" value="F:protein tyrosine phosphatase activity"/>
    <property type="evidence" value="ECO:0007669"/>
    <property type="project" value="UniProtKB-EC"/>
</dbReference>
<dbReference type="InterPro" id="IPR029021">
    <property type="entry name" value="Prot-tyrosine_phosphatase-like"/>
</dbReference>
<organism evidence="20 21">
    <name type="scientific">Astatotilapia calliptera</name>
    <name type="common">Eastern happy</name>
    <name type="synonym">Chromis callipterus</name>
    <dbReference type="NCBI Taxonomy" id="8154"/>
    <lineage>
        <taxon>Eukaryota</taxon>
        <taxon>Metazoa</taxon>
        <taxon>Chordata</taxon>
        <taxon>Craniata</taxon>
        <taxon>Vertebrata</taxon>
        <taxon>Euteleostomi</taxon>
        <taxon>Actinopterygii</taxon>
        <taxon>Neopterygii</taxon>
        <taxon>Teleostei</taxon>
        <taxon>Neoteleostei</taxon>
        <taxon>Acanthomorphata</taxon>
        <taxon>Ovalentaria</taxon>
        <taxon>Cichlomorphae</taxon>
        <taxon>Cichliformes</taxon>
        <taxon>Cichlidae</taxon>
        <taxon>African cichlids</taxon>
        <taxon>Pseudocrenilabrinae</taxon>
        <taxon>Haplochromini</taxon>
        <taxon>Astatotilapia</taxon>
    </lineage>
</organism>
<dbReference type="PROSITE" id="PS50853">
    <property type="entry name" value="FN3"/>
    <property type="match status" value="1"/>
</dbReference>
<dbReference type="InterPro" id="IPR041887">
    <property type="entry name" value="Alpha_CARP_receptor-type"/>
</dbReference>
<dbReference type="SMART" id="SM00404">
    <property type="entry name" value="PTPc_motif"/>
    <property type="match status" value="2"/>
</dbReference>
<dbReference type="PROSITE" id="PS50055">
    <property type="entry name" value="TYR_PHOSPHATASE_PTP"/>
    <property type="match status" value="2"/>
</dbReference>
<evidence type="ECO:0000256" key="8">
    <source>
        <dbReference type="ARBA" id="ARBA00022912"/>
    </source>
</evidence>
<feature type="compositionally biased region" description="Basic and acidic residues" evidence="14">
    <location>
        <begin position="416"/>
        <end position="430"/>
    </location>
</feature>
<feature type="transmembrane region" description="Helical" evidence="15">
    <location>
        <begin position="599"/>
        <end position="623"/>
    </location>
</feature>
<feature type="transmembrane region" description="Helical" evidence="15">
    <location>
        <begin position="542"/>
        <end position="561"/>
    </location>
</feature>
<evidence type="ECO:0000256" key="2">
    <source>
        <dbReference type="ARBA" id="ARBA00006246"/>
    </source>
</evidence>
<keyword evidence="9 15" id="KW-1133">Transmembrane helix</keyword>
<keyword evidence="12" id="KW-0325">Glycoprotein</keyword>
<dbReference type="InterPro" id="IPR003595">
    <property type="entry name" value="Tyr_Pase_cat"/>
</dbReference>
<dbReference type="SUPFAM" id="SSF52799">
    <property type="entry name" value="(Phosphotyrosine protein) phosphatases II"/>
    <property type="match status" value="2"/>
</dbReference>
<dbReference type="Ensembl" id="ENSACLT00000093111.1">
    <property type="protein sequence ID" value="ENSACLP00000073131.1"/>
    <property type="gene ID" value="ENSACLG00000018414.2"/>
</dbReference>
<keyword evidence="21" id="KW-1185">Reference proteome</keyword>
<comment type="subcellular location">
    <subcellularLocation>
        <location evidence="1">Membrane</location>
        <topology evidence="1">Single-pass type I membrane protein</topology>
    </subcellularLocation>
</comment>
<keyword evidence="11" id="KW-1015">Disulfide bond</keyword>
<feature type="domain" description="Tyrosine-protein phosphatase" evidence="16">
    <location>
        <begin position="700"/>
        <end position="916"/>
    </location>
</feature>
<dbReference type="EC" id="3.1.3.48" evidence="3"/>
<feature type="domain" description="Fibronectin type-III" evidence="18">
    <location>
        <begin position="278"/>
        <end position="375"/>
    </location>
</feature>
<dbReference type="SMART" id="SM00060">
    <property type="entry name" value="FN3"/>
    <property type="match status" value="1"/>
</dbReference>
<evidence type="ECO:0000256" key="10">
    <source>
        <dbReference type="ARBA" id="ARBA00023136"/>
    </source>
</evidence>
<dbReference type="GO" id="GO:0016020">
    <property type="term" value="C:membrane"/>
    <property type="evidence" value="ECO:0007669"/>
    <property type="project" value="UniProtKB-SubCell"/>
</dbReference>
<keyword evidence="5" id="KW-0732">Signal</keyword>